<comment type="caution">
    <text evidence="2">The sequence shown here is derived from an EMBL/GenBank/DDBJ whole genome shotgun (WGS) entry which is preliminary data.</text>
</comment>
<dbReference type="Proteomes" id="UP001445076">
    <property type="component" value="Unassembled WGS sequence"/>
</dbReference>
<reference evidence="2" key="2">
    <citation type="submission" date="2024-01" db="EMBL/GenBank/DDBJ databases">
        <authorList>
            <person name="He J."/>
            <person name="Wang M."/>
            <person name="Zheng J."/>
            <person name="Liu Z."/>
        </authorList>
    </citation>
    <scope>NUCLEOTIDE SEQUENCE</scope>
    <source>
        <strain evidence="2">ZL_2023a</strain>
        <tissue evidence="2">Muscle</tissue>
    </source>
</reference>
<gene>
    <name evidence="2" type="ORF">OTU49_014798</name>
</gene>
<keyword evidence="3" id="KW-1185">Reference proteome</keyword>
<feature type="non-terminal residue" evidence="2">
    <location>
        <position position="1"/>
    </location>
</feature>
<feature type="compositionally biased region" description="Polar residues" evidence="1">
    <location>
        <begin position="70"/>
        <end position="84"/>
    </location>
</feature>
<dbReference type="AlphaFoldDB" id="A0AAW0YF75"/>
<proteinExistence type="predicted"/>
<organism evidence="2 3">
    <name type="scientific">Cherax quadricarinatus</name>
    <name type="common">Australian red claw crayfish</name>
    <dbReference type="NCBI Taxonomy" id="27406"/>
    <lineage>
        <taxon>Eukaryota</taxon>
        <taxon>Metazoa</taxon>
        <taxon>Ecdysozoa</taxon>
        <taxon>Arthropoda</taxon>
        <taxon>Crustacea</taxon>
        <taxon>Multicrustacea</taxon>
        <taxon>Malacostraca</taxon>
        <taxon>Eumalacostraca</taxon>
        <taxon>Eucarida</taxon>
        <taxon>Decapoda</taxon>
        <taxon>Pleocyemata</taxon>
        <taxon>Astacidea</taxon>
        <taxon>Parastacoidea</taxon>
        <taxon>Parastacidae</taxon>
        <taxon>Cherax</taxon>
    </lineage>
</organism>
<evidence type="ECO:0000313" key="3">
    <source>
        <dbReference type="Proteomes" id="UP001445076"/>
    </source>
</evidence>
<dbReference type="EMBL" id="JARKIK010000007">
    <property type="protein sequence ID" value="KAK8750371.1"/>
    <property type="molecule type" value="Genomic_DNA"/>
</dbReference>
<name>A0AAW0YF75_CHEQU</name>
<sequence length="113" mass="13113">NPTRRRTRKGKSNIKFTLWWLLNSKYTSDHGHSEQTYTHTAPQLERKFFLCVNFTFREEEPTSSDHRKAYSTSSDHTKAYSTSSDHTKAYPTPGDHTQSCPPTLTHDTRPQIV</sequence>
<dbReference type="EMBL" id="JARKIK010000007">
    <property type="protein sequence ID" value="KAK8750368.1"/>
    <property type="molecule type" value="Genomic_DNA"/>
</dbReference>
<evidence type="ECO:0000256" key="1">
    <source>
        <dbReference type="SAM" id="MobiDB-lite"/>
    </source>
</evidence>
<reference evidence="2 3" key="1">
    <citation type="journal article" date="2024" name="BMC Genomics">
        <title>Genome assembly of redclaw crayfish (Cherax quadricarinatus) provides insights into its immune adaptation and hypoxia tolerance.</title>
        <authorList>
            <person name="Liu Z."/>
            <person name="Zheng J."/>
            <person name="Li H."/>
            <person name="Fang K."/>
            <person name="Wang S."/>
            <person name="He J."/>
            <person name="Zhou D."/>
            <person name="Weng S."/>
            <person name="Chi M."/>
            <person name="Gu Z."/>
            <person name="He J."/>
            <person name="Li F."/>
            <person name="Wang M."/>
        </authorList>
    </citation>
    <scope>NUCLEOTIDE SEQUENCE [LARGE SCALE GENOMIC DNA]</scope>
    <source>
        <strain evidence="2">ZL_2023a</strain>
    </source>
</reference>
<accession>A0AAW0YF75</accession>
<evidence type="ECO:0000313" key="2">
    <source>
        <dbReference type="EMBL" id="KAK8750368.1"/>
    </source>
</evidence>
<protein>
    <submittedName>
        <fullName evidence="2">Uncharacterized protein</fullName>
    </submittedName>
</protein>
<feature type="compositionally biased region" description="Basic and acidic residues" evidence="1">
    <location>
        <begin position="59"/>
        <end position="68"/>
    </location>
</feature>
<feature type="region of interest" description="Disordered" evidence="1">
    <location>
        <begin position="59"/>
        <end position="113"/>
    </location>
</feature>